<dbReference type="AlphaFoldDB" id="A0A7M4DGM9"/>
<organism evidence="3 4">
    <name type="scientific">Occultella aeris</name>
    <dbReference type="NCBI Taxonomy" id="2761496"/>
    <lineage>
        <taxon>Bacteria</taxon>
        <taxon>Bacillati</taxon>
        <taxon>Actinomycetota</taxon>
        <taxon>Actinomycetes</taxon>
        <taxon>Micrococcales</taxon>
        <taxon>Ruaniaceae</taxon>
        <taxon>Occultella</taxon>
    </lineage>
</organism>
<feature type="compositionally biased region" description="Polar residues" evidence="1">
    <location>
        <begin position="53"/>
        <end position="62"/>
    </location>
</feature>
<dbReference type="Pfam" id="PF01551">
    <property type="entry name" value="Peptidase_M23"/>
    <property type="match status" value="1"/>
</dbReference>
<dbReference type="EMBL" id="CACRYJ010000017">
    <property type="protein sequence ID" value="VZO36072.1"/>
    <property type="molecule type" value="Genomic_DNA"/>
</dbReference>
<dbReference type="Gene3D" id="2.70.70.10">
    <property type="entry name" value="Glucose Permease (Domain IIA)"/>
    <property type="match status" value="1"/>
</dbReference>
<evidence type="ECO:0000313" key="4">
    <source>
        <dbReference type="Proteomes" id="UP000419743"/>
    </source>
</evidence>
<keyword evidence="4" id="KW-1185">Reference proteome</keyword>
<comment type="caution">
    <text evidence="3">The sequence shown here is derived from an EMBL/GenBank/DDBJ whole genome shotgun (WGS) entry which is preliminary data.</text>
</comment>
<feature type="domain" description="M23ase beta-sheet core" evidence="2">
    <location>
        <begin position="22"/>
        <end position="131"/>
    </location>
</feature>
<dbReference type="InterPro" id="IPR011055">
    <property type="entry name" value="Dup_hybrid_motif"/>
</dbReference>
<gene>
    <name evidence="3" type="ORF">HALOF300_01276</name>
</gene>
<dbReference type="Proteomes" id="UP000419743">
    <property type="component" value="Unassembled WGS sequence"/>
</dbReference>
<evidence type="ECO:0000259" key="2">
    <source>
        <dbReference type="Pfam" id="PF01551"/>
    </source>
</evidence>
<evidence type="ECO:0000256" key="1">
    <source>
        <dbReference type="SAM" id="MobiDB-lite"/>
    </source>
</evidence>
<reference evidence="3 4" key="1">
    <citation type="submission" date="2019-11" db="EMBL/GenBank/DDBJ databases">
        <authorList>
            <person name="Criscuolo A."/>
        </authorList>
    </citation>
    <scope>NUCLEOTIDE SEQUENCE [LARGE SCALE GENOMIC DNA]</scope>
    <source>
        <strain evidence="3">CIP111667</strain>
    </source>
</reference>
<sequence>MQNPFDGSISQKFKRSGSQLVHAGVDVRPRSGGTLGNPVFAAFAGTVEKSVSMQVPGDTSSGRAPLRTGNGAVIRNPDGEAQLYDHVLPSVRKGDRVKEGELVGFSDATGIQTGPHLHFETWDRASRPQDPEAAFRKHGVTPGNGVPAAASGPFLPLRVDGSFAHRTATELQRALARADFYDGAIEADQRKHAVLGPKFIGGYQRFLVANNTAPDRNEKFFGVRSVKAEQTWLTRLGLYRGTIDGDRGRVTIEALQQALNNGRVRVA</sequence>
<dbReference type="CDD" id="cd12797">
    <property type="entry name" value="M23_peptidase"/>
    <property type="match status" value="1"/>
</dbReference>
<dbReference type="SUPFAM" id="SSF51261">
    <property type="entry name" value="Duplicated hybrid motif"/>
    <property type="match status" value="1"/>
</dbReference>
<dbReference type="InterPro" id="IPR050570">
    <property type="entry name" value="Cell_wall_metabolism_enzyme"/>
</dbReference>
<dbReference type="GO" id="GO:0004222">
    <property type="term" value="F:metalloendopeptidase activity"/>
    <property type="evidence" value="ECO:0007669"/>
    <property type="project" value="TreeGrafter"/>
</dbReference>
<dbReference type="RefSeq" id="WP_156740096.1">
    <property type="nucleotide sequence ID" value="NZ_CACRYJ010000017.1"/>
</dbReference>
<accession>A0A7M4DGM9</accession>
<proteinExistence type="predicted"/>
<dbReference type="PANTHER" id="PTHR21666">
    <property type="entry name" value="PEPTIDASE-RELATED"/>
    <property type="match status" value="1"/>
</dbReference>
<name>A0A7M4DGM9_9MICO</name>
<protein>
    <submittedName>
        <fullName evidence="3">Putative peptidase</fullName>
    </submittedName>
</protein>
<feature type="region of interest" description="Disordered" evidence="1">
    <location>
        <begin position="53"/>
        <end position="77"/>
    </location>
</feature>
<dbReference type="PANTHER" id="PTHR21666:SF270">
    <property type="entry name" value="MUREIN HYDROLASE ACTIVATOR ENVC"/>
    <property type="match status" value="1"/>
</dbReference>
<evidence type="ECO:0000313" key="3">
    <source>
        <dbReference type="EMBL" id="VZO36072.1"/>
    </source>
</evidence>
<dbReference type="InterPro" id="IPR016047">
    <property type="entry name" value="M23ase_b-sheet_dom"/>
</dbReference>